<evidence type="ECO:0000256" key="1">
    <source>
        <dbReference type="ARBA" id="ARBA00006484"/>
    </source>
</evidence>
<comment type="caution">
    <text evidence="3">The sequence shown here is derived from an EMBL/GenBank/DDBJ whole genome shotgun (WGS) entry which is preliminary data.</text>
</comment>
<keyword evidence="2" id="KW-0560">Oxidoreductase</keyword>
<dbReference type="GO" id="GO:0016491">
    <property type="term" value="F:oxidoreductase activity"/>
    <property type="evidence" value="ECO:0007669"/>
    <property type="project" value="UniProtKB-KW"/>
</dbReference>
<evidence type="ECO:0000313" key="3">
    <source>
        <dbReference type="EMBL" id="GHO42193.1"/>
    </source>
</evidence>
<dbReference type="EMBL" id="BNJF01000001">
    <property type="protein sequence ID" value="GHO42193.1"/>
    <property type="molecule type" value="Genomic_DNA"/>
</dbReference>
<evidence type="ECO:0000256" key="2">
    <source>
        <dbReference type="ARBA" id="ARBA00023002"/>
    </source>
</evidence>
<name>A0A8J3MQ28_9CHLR</name>
<dbReference type="Gene3D" id="3.40.50.720">
    <property type="entry name" value="NAD(P)-binding Rossmann-like Domain"/>
    <property type="match status" value="1"/>
</dbReference>
<dbReference type="Proteomes" id="UP000612362">
    <property type="component" value="Unassembled WGS sequence"/>
</dbReference>
<dbReference type="PANTHER" id="PTHR24321">
    <property type="entry name" value="DEHYDROGENASES, SHORT CHAIN"/>
    <property type="match status" value="1"/>
</dbReference>
<organism evidence="3 4">
    <name type="scientific">Ktedonospora formicarum</name>
    <dbReference type="NCBI Taxonomy" id="2778364"/>
    <lineage>
        <taxon>Bacteria</taxon>
        <taxon>Bacillati</taxon>
        <taxon>Chloroflexota</taxon>
        <taxon>Ktedonobacteria</taxon>
        <taxon>Ktedonobacterales</taxon>
        <taxon>Ktedonobacteraceae</taxon>
        <taxon>Ktedonospora</taxon>
    </lineage>
</organism>
<dbReference type="Pfam" id="PF13561">
    <property type="entry name" value="adh_short_C2"/>
    <property type="match status" value="1"/>
</dbReference>
<proteinExistence type="inferred from homology"/>
<dbReference type="SUPFAM" id="SSF51735">
    <property type="entry name" value="NAD(P)-binding Rossmann-fold domains"/>
    <property type="match status" value="1"/>
</dbReference>
<sequence length="90" mass="9253">MIGLTQTAALEYATQGIRVNAVSPGSIETPMGERAFGSMESYRQALAPAHPMGRIGNPQEVAEAVAFLCSEGASFITGQALAVDGGNLAQ</sequence>
<dbReference type="PANTHER" id="PTHR24321:SF8">
    <property type="entry name" value="ESTRADIOL 17-BETA-DEHYDROGENASE 8-RELATED"/>
    <property type="match status" value="1"/>
</dbReference>
<gene>
    <name evidence="3" type="ORF">KSX_03560</name>
</gene>
<accession>A0A8J3MQ28</accession>
<reference evidence="3" key="1">
    <citation type="submission" date="2020-10" db="EMBL/GenBank/DDBJ databases">
        <title>Taxonomic study of unclassified bacteria belonging to the class Ktedonobacteria.</title>
        <authorList>
            <person name="Yabe S."/>
            <person name="Wang C.M."/>
            <person name="Zheng Y."/>
            <person name="Sakai Y."/>
            <person name="Cavaletti L."/>
            <person name="Monciardini P."/>
            <person name="Donadio S."/>
        </authorList>
    </citation>
    <scope>NUCLEOTIDE SEQUENCE</scope>
    <source>
        <strain evidence="3">SOSP1-1</strain>
    </source>
</reference>
<dbReference type="InterPro" id="IPR002347">
    <property type="entry name" value="SDR_fam"/>
</dbReference>
<dbReference type="InterPro" id="IPR036291">
    <property type="entry name" value="NAD(P)-bd_dom_sf"/>
</dbReference>
<comment type="similarity">
    <text evidence="1">Belongs to the short-chain dehydrogenases/reductases (SDR) family.</text>
</comment>
<keyword evidence="4" id="KW-1185">Reference proteome</keyword>
<evidence type="ECO:0000313" key="4">
    <source>
        <dbReference type="Proteomes" id="UP000612362"/>
    </source>
</evidence>
<protein>
    <submittedName>
        <fullName evidence="3">Uncharacterized protein</fullName>
    </submittedName>
</protein>
<dbReference type="AlphaFoldDB" id="A0A8J3MQ28"/>
<dbReference type="PRINTS" id="PR00081">
    <property type="entry name" value="GDHRDH"/>
</dbReference>